<evidence type="ECO:0000256" key="2">
    <source>
        <dbReference type="ARBA" id="ARBA00022729"/>
    </source>
</evidence>
<sequence length="285" mass="30954">MNAESFSGLTSLTNVFLEAEFLDKTFPAGMFSKLSAVTTITIRSSSLNSIPPGAFDGLPNLVSLDLSRNQLWSLPVGAFDSLVSLMTLKLDGNNWNCGCHFTWLSRWLASSGINVTLTCSTPAAYKGVPLNRVIAALGCTTCTTCTTAPVNLYVLEATVLLFSSMALVVAALMGIALCYYRSTSKAKTPETIQSGKSSNQGSTLPKQSSNQGSTLPKQLSDNVKKTSEEMNKSRERNVEKTDNGSNKCKCQCSLFVRQVIVSPRPLIDVEYRKMPPLFPGFHSHW</sequence>
<dbReference type="PROSITE" id="PS51450">
    <property type="entry name" value="LRR"/>
    <property type="match status" value="1"/>
</dbReference>
<dbReference type="Pfam" id="PF13855">
    <property type="entry name" value="LRR_8"/>
    <property type="match status" value="1"/>
</dbReference>
<dbReference type="AlphaFoldDB" id="A0ABD3UGE3"/>
<dbReference type="InterPro" id="IPR001611">
    <property type="entry name" value="Leu-rich_rpt"/>
</dbReference>
<dbReference type="InterPro" id="IPR003591">
    <property type="entry name" value="Leu-rich_rpt_typical-subtyp"/>
</dbReference>
<evidence type="ECO:0000256" key="3">
    <source>
        <dbReference type="ARBA" id="ARBA00022737"/>
    </source>
</evidence>
<gene>
    <name evidence="7" type="ORF">ACJMK2_019435</name>
</gene>
<name>A0ABD3UGE3_SINWO</name>
<feature type="compositionally biased region" description="Basic and acidic residues" evidence="4">
    <location>
        <begin position="222"/>
        <end position="242"/>
    </location>
</feature>
<dbReference type="PANTHER" id="PTHR24369">
    <property type="entry name" value="ANTIGEN BSP, PUTATIVE-RELATED"/>
    <property type="match status" value="1"/>
</dbReference>
<keyword evidence="1" id="KW-0433">Leucine-rich repeat</keyword>
<dbReference type="EMBL" id="JBJQND010000016">
    <property type="protein sequence ID" value="KAL3848586.1"/>
    <property type="molecule type" value="Genomic_DNA"/>
</dbReference>
<proteinExistence type="predicted"/>
<reference evidence="7 8" key="1">
    <citation type="submission" date="2024-11" db="EMBL/GenBank/DDBJ databases">
        <title>Chromosome-level genome assembly of the freshwater bivalve Anodonta woodiana.</title>
        <authorList>
            <person name="Chen X."/>
        </authorList>
    </citation>
    <scope>NUCLEOTIDE SEQUENCE [LARGE SCALE GENOMIC DNA]</scope>
    <source>
        <strain evidence="7">MN2024</strain>
        <tissue evidence="7">Gills</tissue>
    </source>
</reference>
<accession>A0ABD3UGE3</accession>
<dbReference type="InterPro" id="IPR050541">
    <property type="entry name" value="LRR_TM_domain-containing"/>
</dbReference>
<protein>
    <recommendedName>
        <fullName evidence="6">LRRCT domain-containing protein</fullName>
    </recommendedName>
</protein>
<keyword evidence="5" id="KW-0812">Transmembrane</keyword>
<evidence type="ECO:0000256" key="4">
    <source>
        <dbReference type="SAM" id="MobiDB-lite"/>
    </source>
</evidence>
<dbReference type="Proteomes" id="UP001634394">
    <property type="component" value="Unassembled WGS sequence"/>
</dbReference>
<keyword evidence="5" id="KW-1133">Transmembrane helix</keyword>
<comment type="caution">
    <text evidence="7">The sequence shown here is derived from an EMBL/GenBank/DDBJ whole genome shotgun (WGS) entry which is preliminary data.</text>
</comment>
<keyword evidence="3" id="KW-0677">Repeat</keyword>
<evidence type="ECO:0000313" key="8">
    <source>
        <dbReference type="Proteomes" id="UP001634394"/>
    </source>
</evidence>
<evidence type="ECO:0000256" key="5">
    <source>
        <dbReference type="SAM" id="Phobius"/>
    </source>
</evidence>
<dbReference type="InterPro" id="IPR000483">
    <property type="entry name" value="Cys-rich_flank_reg_C"/>
</dbReference>
<dbReference type="SMART" id="SM00369">
    <property type="entry name" value="LRR_TYP"/>
    <property type="match status" value="2"/>
</dbReference>
<feature type="transmembrane region" description="Helical" evidence="5">
    <location>
        <begin position="152"/>
        <end position="180"/>
    </location>
</feature>
<evidence type="ECO:0000259" key="6">
    <source>
        <dbReference type="SMART" id="SM00082"/>
    </source>
</evidence>
<dbReference type="PANTHER" id="PTHR24369:SF214">
    <property type="entry name" value="GLYCOPROTEIN V PLATELET"/>
    <property type="match status" value="1"/>
</dbReference>
<keyword evidence="8" id="KW-1185">Reference proteome</keyword>
<dbReference type="InterPro" id="IPR032675">
    <property type="entry name" value="LRR_dom_sf"/>
</dbReference>
<dbReference type="SMART" id="SM00082">
    <property type="entry name" value="LRRCT"/>
    <property type="match status" value="1"/>
</dbReference>
<dbReference type="Gene3D" id="3.80.10.10">
    <property type="entry name" value="Ribonuclease Inhibitor"/>
    <property type="match status" value="1"/>
</dbReference>
<feature type="region of interest" description="Disordered" evidence="4">
    <location>
        <begin position="189"/>
        <end position="246"/>
    </location>
</feature>
<keyword evidence="2" id="KW-0732">Signal</keyword>
<keyword evidence="5" id="KW-0472">Membrane</keyword>
<feature type="domain" description="LRRCT" evidence="6">
    <location>
        <begin position="93"/>
        <end position="140"/>
    </location>
</feature>
<organism evidence="7 8">
    <name type="scientific">Sinanodonta woodiana</name>
    <name type="common">Chinese pond mussel</name>
    <name type="synonym">Anodonta woodiana</name>
    <dbReference type="NCBI Taxonomy" id="1069815"/>
    <lineage>
        <taxon>Eukaryota</taxon>
        <taxon>Metazoa</taxon>
        <taxon>Spiralia</taxon>
        <taxon>Lophotrochozoa</taxon>
        <taxon>Mollusca</taxon>
        <taxon>Bivalvia</taxon>
        <taxon>Autobranchia</taxon>
        <taxon>Heteroconchia</taxon>
        <taxon>Palaeoheterodonta</taxon>
        <taxon>Unionida</taxon>
        <taxon>Unionoidea</taxon>
        <taxon>Unionidae</taxon>
        <taxon>Unioninae</taxon>
        <taxon>Sinanodonta</taxon>
    </lineage>
</organism>
<dbReference type="SUPFAM" id="SSF52058">
    <property type="entry name" value="L domain-like"/>
    <property type="match status" value="1"/>
</dbReference>
<evidence type="ECO:0000313" key="7">
    <source>
        <dbReference type="EMBL" id="KAL3848586.1"/>
    </source>
</evidence>
<feature type="compositionally biased region" description="Polar residues" evidence="4">
    <location>
        <begin position="189"/>
        <end position="221"/>
    </location>
</feature>
<evidence type="ECO:0000256" key="1">
    <source>
        <dbReference type="ARBA" id="ARBA00022614"/>
    </source>
</evidence>